<feature type="region of interest" description="Disordered" evidence="11">
    <location>
        <begin position="237"/>
        <end position="257"/>
    </location>
</feature>
<accession>E4ZMZ7</accession>
<sequence>MSAARTSCADRRRGVAVEAHCVALIGLWSGLASREPWRVAEAFIGRTTHPCPSVDRVWCKQARLKLTNLLCAVERQLSSSSSSRTLSARFEETCFMPLFAVVVVASEMSPVSNGSKRTDRAWTTGRANGNNGEIAYFPFTHLAGPLVSPPLFFPPNPLFLSANGLSLPGFRANTMMSSPPLMKVHVVNTVAKLARTHANMADQLPENDHDSAFGEDDFFWVTDPMFALSPVVGTKREADQLKETHAQPSQTPGPGFENPNGIDPAILCCTHCLEPCPEARNVRPAKRRASAQKVGEYHHLPADSSLDVDCQFPDDCFEKFCQECNLDPVCPPDCAAACPSPDCPEEDACFDPHCKQTEQHCTDGCVDPECTKLTCPEKPCFCQKCNVRPCPLGDPNNECHLAHSAPTPVGTVYCYDNAPCHFQEEYPGHSNGLESFETYPCFSPTHDNFNGSNNLTTTASSAATPALSHSNYTSLESVFSGELSPAPGQSAFSNNCLLNTSGDHCHIDNSCCHGTKRACGDCPSASKQQLDFWNTSIAQGNGLANNFMNFNFNPSLPTSPLSADRNSIGSNTFNLDNAMMGFNDQSWMMADSNFPTTFQNTFGTNKLDFLASAVQHDMGRPTTTASVASSSLVESGNSDSQACICKWQHAPGILCLAVFQSPEALHKHIKTAHVDNCTHCFCQWESCDASTKDFKQRSKLSRHLLGHAGYRPYACSYAGCDKTFATNQAKDNHERTHTGERPYVCDRCGYTTTTHTQLQTHISALHEGKKPHKCRFCDFTCADSSNLSKHERTHQTLRPYRCPHANCTFKPDCRWENLKRHLRRSGHCPQLLVETSEEYKTYRESVRREIDEWHKRNEDGGVGKAGRRKGRRAS</sequence>
<dbReference type="SMART" id="SM00355">
    <property type="entry name" value="ZnF_C2H2"/>
    <property type="match status" value="6"/>
</dbReference>
<dbReference type="OrthoDB" id="3437960at2759"/>
<keyword evidence="4 10" id="KW-0863">Zinc-finger</keyword>
<evidence type="ECO:0000256" key="4">
    <source>
        <dbReference type="ARBA" id="ARBA00022771"/>
    </source>
</evidence>
<feature type="compositionally biased region" description="Basic residues" evidence="11">
    <location>
        <begin position="865"/>
        <end position="874"/>
    </location>
</feature>
<evidence type="ECO:0000256" key="10">
    <source>
        <dbReference type="PROSITE-ProRule" id="PRU00042"/>
    </source>
</evidence>
<dbReference type="GO" id="GO:0008270">
    <property type="term" value="F:zinc ion binding"/>
    <property type="evidence" value="ECO:0007669"/>
    <property type="project" value="UniProtKB-KW"/>
</dbReference>
<dbReference type="PROSITE" id="PS50157">
    <property type="entry name" value="ZINC_FINGER_C2H2_2"/>
    <property type="match status" value="4"/>
</dbReference>
<dbReference type="GO" id="GO:0000978">
    <property type="term" value="F:RNA polymerase II cis-regulatory region sequence-specific DNA binding"/>
    <property type="evidence" value="ECO:0007669"/>
    <property type="project" value="UniProtKB-ARBA"/>
</dbReference>
<comment type="subcellular location">
    <subcellularLocation>
        <location evidence="1">Nucleus</location>
    </subcellularLocation>
</comment>
<dbReference type="GeneID" id="13287343"/>
<dbReference type="Proteomes" id="UP000002668">
    <property type="component" value="Genome"/>
</dbReference>
<dbReference type="PANTHER" id="PTHR47772">
    <property type="entry name" value="ZINC FINGER PROTEIN 200"/>
    <property type="match status" value="1"/>
</dbReference>
<name>E4ZMZ7_LEPMJ</name>
<keyword evidence="14" id="KW-1185">Reference proteome</keyword>
<evidence type="ECO:0000256" key="8">
    <source>
        <dbReference type="ARBA" id="ARBA00023163"/>
    </source>
</evidence>
<dbReference type="InParanoid" id="E4ZMZ7"/>
<dbReference type="PROSITE" id="PS00028">
    <property type="entry name" value="ZINC_FINGER_C2H2_1"/>
    <property type="match status" value="2"/>
</dbReference>
<proteinExistence type="predicted"/>
<dbReference type="EMBL" id="FP929094">
    <property type="protein sequence ID" value="CBX92600.1"/>
    <property type="molecule type" value="Genomic_DNA"/>
</dbReference>
<evidence type="ECO:0000256" key="11">
    <source>
        <dbReference type="SAM" id="MobiDB-lite"/>
    </source>
</evidence>
<evidence type="ECO:0000256" key="9">
    <source>
        <dbReference type="ARBA" id="ARBA00023242"/>
    </source>
</evidence>
<evidence type="ECO:0000256" key="6">
    <source>
        <dbReference type="ARBA" id="ARBA00023015"/>
    </source>
</evidence>
<evidence type="ECO:0000256" key="2">
    <source>
        <dbReference type="ARBA" id="ARBA00022723"/>
    </source>
</evidence>
<keyword evidence="6" id="KW-0805">Transcription regulation</keyword>
<keyword evidence="5" id="KW-0862">Zinc</keyword>
<reference evidence="14" key="1">
    <citation type="journal article" date="2011" name="Nat. Commun.">
        <title>Effector diversification within compartments of the Leptosphaeria maculans genome affected by Repeat-Induced Point mutations.</title>
        <authorList>
            <person name="Rouxel T."/>
            <person name="Grandaubert J."/>
            <person name="Hane J.K."/>
            <person name="Hoede C."/>
            <person name="van de Wouw A.P."/>
            <person name="Couloux A."/>
            <person name="Dominguez V."/>
            <person name="Anthouard V."/>
            <person name="Bally P."/>
            <person name="Bourras S."/>
            <person name="Cozijnsen A.J."/>
            <person name="Ciuffetti L.M."/>
            <person name="Degrave A."/>
            <person name="Dilmaghani A."/>
            <person name="Duret L."/>
            <person name="Fudal I."/>
            <person name="Goodwin S.B."/>
            <person name="Gout L."/>
            <person name="Glaser N."/>
            <person name="Linglin J."/>
            <person name="Kema G.H.J."/>
            <person name="Lapalu N."/>
            <person name="Lawrence C.B."/>
            <person name="May K."/>
            <person name="Meyer M."/>
            <person name="Ollivier B."/>
            <person name="Poulain J."/>
            <person name="Schoch C.L."/>
            <person name="Simon A."/>
            <person name="Spatafora J.W."/>
            <person name="Stachowiak A."/>
            <person name="Turgeon B.G."/>
            <person name="Tyler B.M."/>
            <person name="Vincent D."/>
            <person name="Weissenbach J."/>
            <person name="Amselem J."/>
            <person name="Quesneville H."/>
            <person name="Oliver R.P."/>
            <person name="Wincker P."/>
            <person name="Balesdent M.-H."/>
            <person name="Howlett B.J."/>
        </authorList>
    </citation>
    <scope>NUCLEOTIDE SEQUENCE [LARGE SCALE GENOMIC DNA]</scope>
    <source>
        <strain evidence="14">JN3 / isolate v23.1.3 / race Av1-4-5-6-7-8</strain>
    </source>
</reference>
<dbReference type="PANTHER" id="PTHR47772:SF13">
    <property type="entry name" value="GASTRULA ZINC FINGER PROTEIN XLCGF49.1-LIKE-RELATED"/>
    <property type="match status" value="1"/>
</dbReference>
<dbReference type="GO" id="GO:0005634">
    <property type="term" value="C:nucleus"/>
    <property type="evidence" value="ECO:0007669"/>
    <property type="project" value="UniProtKB-SubCell"/>
</dbReference>
<keyword evidence="9" id="KW-0539">Nucleus</keyword>
<keyword evidence="3" id="KW-0677">Repeat</keyword>
<protein>
    <recommendedName>
        <fullName evidence="12">C2H2-type domain-containing protein</fullName>
    </recommendedName>
</protein>
<feature type="domain" description="C2H2-type" evidence="12">
    <location>
        <begin position="743"/>
        <end position="771"/>
    </location>
</feature>
<evidence type="ECO:0000256" key="3">
    <source>
        <dbReference type="ARBA" id="ARBA00022737"/>
    </source>
</evidence>
<feature type="domain" description="C2H2-type" evidence="12">
    <location>
        <begin position="713"/>
        <end position="742"/>
    </location>
</feature>
<evidence type="ECO:0000313" key="14">
    <source>
        <dbReference type="Proteomes" id="UP000002668"/>
    </source>
</evidence>
<feature type="region of interest" description="Disordered" evidence="11">
    <location>
        <begin position="852"/>
        <end position="874"/>
    </location>
</feature>
<evidence type="ECO:0000313" key="13">
    <source>
        <dbReference type="EMBL" id="CBX92600.1"/>
    </source>
</evidence>
<organism evidence="14">
    <name type="scientific">Leptosphaeria maculans (strain JN3 / isolate v23.1.3 / race Av1-4-5-6-7-8)</name>
    <name type="common">Blackleg fungus</name>
    <name type="synonym">Phoma lingam</name>
    <dbReference type="NCBI Taxonomy" id="985895"/>
    <lineage>
        <taxon>Eukaryota</taxon>
        <taxon>Fungi</taxon>
        <taxon>Dikarya</taxon>
        <taxon>Ascomycota</taxon>
        <taxon>Pezizomycotina</taxon>
        <taxon>Dothideomycetes</taxon>
        <taxon>Pleosporomycetidae</taxon>
        <taxon>Pleosporales</taxon>
        <taxon>Pleosporineae</taxon>
        <taxon>Leptosphaeriaceae</taxon>
        <taxon>Plenodomus</taxon>
        <taxon>Plenodomus lingam/Leptosphaeria maculans species complex</taxon>
    </lineage>
</organism>
<feature type="domain" description="C2H2-type" evidence="12">
    <location>
        <begin position="772"/>
        <end position="799"/>
    </location>
</feature>
<dbReference type="VEuPathDB" id="FungiDB:LEMA_P053060.1"/>
<dbReference type="InterPro" id="IPR013087">
    <property type="entry name" value="Znf_C2H2_type"/>
</dbReference>
<evidence type="ECO:0000256" key="1">
    <source>
        <dbReference type="ARBA" id="ARBA00004123"/>
    </source>
</evidence>
<feature type="domain" description="C2H2-type" evidence="12">
    <location>
        <begin position="685"/>
        <end position="712"/>
    </location>
</feature>
<dbReference type="SUPFAM" id="SSF57667">
    <property type="entry name" value="beta-beta-alpha zinc fingers"/>
    <property type="match status" value="2"/>
</dbReference>
<dbReference type="FunFam" id="3.30.160.60:FF:000125">
    <property type="entry name" value="Putative zinc finger protein 143"/>
    <property type="match status" value="1"/>
</dbReference>
<keyword evidence="7" id="KW-0238">DNA-binding</keyword>
<dbReference type="FunFam" id="3.30.160.60:FF:000446">
    <property type="entry name" value="Zinc finger protein"/>
    <property type="match status" value="1"/>
</dbReference>
<dbReference type="GO" id="GO:0000981">
    <property type="term" value="F:DNA-binding transcription factor activity, RNA polymerase II-specific"/>
    <property type="evidence" value="ECO:0007669"/>
    <property type="project" value="UniProtKB-ARBA"/>
</dbReference>
<dbReference type="OMA" id="HIDNSCC"/>
<evidence type="ECO:0000256" key="5">
    <source>
        <dbReference type="ARBA" id="ARBA00022833"/>
    </source>
</evidence>
<evidence type="ECO:0000259" key="12">
    <source>
        <dbReference type="PROSITE" id="PS50157"/>
    </source>
</evidence>
<gene>
    <name evidence="13" type="ORF">LEMA_P053060.1</name>
</gene>
<feature type="compositionally biased region" description="Basic and acidic residues" evidence="11">
    <location>
        <begin position="852"/>
        <end position="861"/>
    </location>
</feature>
<dbReference type="AlphaFoldDB" id="E4ZMZ7"/>
<keyword evidence="8" id="KW-0804">Transcription</keyword>
<dbReference type="eggNOG" id="KOG1721">
    <property type="taxonomic scope" value="Eukaryota"/>
</dbReference>
<dbReference type="FunFam" id="3.30.160.60:FF:000614">
    <property type="entry name" value="Zinc finger protein 142"/>
    <property type="match status" value="1"/>
</dbReference>
<dbReference type="STRING" id="985895.E4ZMZ7"/>
<keyword evidence="2" id="KW-0479">Metal-binding</keyword>
<evidence type="ECO:0000256" key="7">
    <source>
        <dbReference type="ARBA" id="ARBA00023125"/>
    </source>
</evidence>
<dbReference type="InterPro" id="IPR036236">
    <property type="entry name" value="Znf_C2H2_sf"/>
</dbReference>
<dbReference type="Gene3D" id="3.30.160.60">
    <property type="entry name" value="Classic Zinc Finger"/>
    <property type="match status" value="5"/>
</dbReference>
<dbReference type="HOGENOM" id="CLU_016060_0_0_1"/>
<dbReference type="InterPro" id="IPR050636">
    <property type="entry name" value="C2H2-ZF_domain-containing"/>
</dbReference>